<evidence type="ECO:0000313" key="1">
    <source>
        <dbReference type="EMBL" id="AOS63877.1"/>
    </source>
</evidence>
<gene>
    <name evidence="1" type="ORF">TL08_15340</name>
</gene>
<keyword evidence="2" id="KW-1185">Reference proteome</keyword>
<dbReference type="EMBL" id="CP014859">
    <property type="protein sequence ID" value="AOS63877.1"/>
    <property type="molecule type" value="Genomic_DNA"/>
</dbReference>
<dbReference type="AlphaFoldDB" id="A0AAC9HQT9"/>
<proteinExistence type="predicted"/>
<dbReference type="RefSeq" id="WP_069849834.1">
    <property type="nucleotide sequence ID" value="NZ_CP014859.1"/>
</dbReference>
<sequence>MLVDAGGGQHFLAHSSVVIDAERLRLSALDRSRISGTHDDRFVGAQLIVEWVPVVMVEFCKRFPRLGTLRCAGKASPALHRRGEAVVIASLAVGLQTMTSCFADQTCGDGRIESFDDNASTAFVEAGRSA</sequence>
<accession>A0AAC9HQT9</accession>
<evidence type="ECO:0000313" key="2">
    <source>
        <dbReference type="Proteomes" id="UP000095210"/>
    </source>
</evidence>
<name>A0AAC9HQT9_9PSEU</name>
<reference evidence="2" key="1">
    <citation type="submission" date="2016-03" db="EMBL/GenBank/DDBJ databases">
        <title>Complete genome sequence of the type strain Actinoalloteichus hymeniacidonis DSM 45092.</title>
        <authorList>
            <person name="Schaffert L."/>
            <person name="Albersmeier A."/>
            <person name="Winkler A."/>
            <person name="Kalinowski J."/>
            <person name="Zotchev S."/>
            <person name="Ruckert C."/>
        </authorList>
    </citation>
    <scope>NUCLEOTIDE SEQUENCE [LARGE SCALE GENOMIC DNA]</scope>
    <source>
        <strain evidence="2">HPA177(T) (DSM 45092(T))</strain>
    </source>
</reference>
<protein>
    <submittedName>
        <fullName evidence="1">Uncharacterized protein</fullName>
    </submittedName>
</protein>
<organism evidence="1 2">
    <name type="scientific">Actinoalloteichus hymeniacidonis</name>
    <dbReference type="NCBI Taxonomy" id="340345"/>
    <lineage>
        <taxon>Bacteria</taxon>
        <taxon>Bacillati</taxon>
        <taxon>Actinomycetota</taxon>
        <taxon>Actinomycetes</taxon>
        <taxon>Pseudonocardiales</taxon>
        <taxon>Pseudonocardiaceae</taxon>
        <taxon>Actinoalloteichus</taxon>
    </lineage>
</organism>
<dbReference type="KEGG" id="ahm:TL08_15340"/>
<dbReference type="Proteomes" id="UP000095210">
    <property type="component" value="Chromosome"/>
</dbReference>